<sequence length="820" mass="88829">MAMLETKVNNQQSFGRAVCAVMLAWLLGSLGAAQSSVAPDVTLEDQGQSLLQQGQYQAALAAFWKAVDLRTTRMGADTPNTLQLYEEIGLANEDLRQYPEALIAYTWAQAGLSRTAGSASPDAIRLLTKVGNVWGELGERKQGEAVLQQALDLVDLLSSDGRSEAAFIRLEQGRLAARFGDDVSAQPLLELSLLLYQQTFAPGSPQLAPIYEDLGNLELRHRHFEEALPNYLAALSGYLTLYGPDHPSAARQYANLAQVYREKKQADFALALDYDQKYIQTFFKVQQGAFQTLDNAGKVHFNDQARTAFEHYFEGVFFQREVDEVGSRQLIEDALSSWLTYKGSAYALENGLSALLNQSDSALRNQVETYLSMRQDLAAISTVQPLTVPQANANAARIYDLRGRISDLETQLSGQLGRFQDILLPGVIGVGDLKSVLRPGEVYLDYVWSDISLFVYAYRWDGRLDVQWLPAAGYLRAQFEALRKGAEGGASLETLRPQTQFLYDQLLQPLEATLAGSNALVISPDGPLNFLPFELLSDGKRALLERFVIRYTPSARDLIRLRRSSAHSTLSAPAVFGNPAFSVSAAPASTATRGSGPNPTVAPAPANMVTLPTLASLLRGTRTRFAALPGSESEARQVSNLLGAGTRTYLGAEATSANLFALHSPSVLHLATHGFFLSSPQQREQLPNPLLRVGLALTGAQKAMTGSSAEGLLSGLELAGLSLDGTELVVLSACETALGDAVAGEGVAGLNQAFLTAGARRVILSQWQVLDAETGTLMADFYARYVQGTEAAEALRQSKLDLMERGLPPRDWAAFLLSGV</sequence>
<dbReference type="Pfam" id="PF13374">
    <property type="entry name" value="TPR_10"/>
    <property type="match status" value="2"/>
</dbReference>
<proteinExistence type="predicted"/>
<evidence type="ECO:0000256" key="1">
    <source>
        <dbReference type="ARBA" id="ARBA00022737"/>
    </source>
</evidence>
<gene>
    <name evidence="4" type="ORF">DKM44_12660</name>
</gene>
<dbReference type="PANTHER" id="PTHR45641">
    <property type="entry name" value="TETRATRICOPEPTIDE REPEAT PROTEIN (AFU_ORTHOLOGUE AFUA_6G03870)"/>
    <property type="match status" value="1"/>
</dbReference>
<organism evidence="4 5">
    <name type="scientific">Deinococcus irradiatisoli</name>
    <dbReference type="NCBI Taxonomy" id="2202254"/>
    <lineage>
        <taxon>Bacteria</taxon>
        <taxon>Thermotogati</taxon>
        <taxon>Deinococcota</taxon>
        <taxon>Deinococci</taxon>
        <taxon>Deinococcales</taxon>
        <taxon>Deinococcaceae</taxon>
        <taxon>Deinococcus</taxon>
    </lineage>
</organism>
<evidence type="ECO:0000313" key="5">
    <source>
        <dbReference type="Proteomes" id="UP000245368"/>
    </source>
</evidence>
<evidence type="ECO:0000313" key="4">
    <source>
        <dbReference type="EMBL" id="AWN23974.1"/>
    </source>
</evidence>
<dbReference type="Pfam" id="PF12770">
    <property type="entry name" value="CHAT"/>
    <property type="match status" value="1"/>
</dbReference>
<dbReference type="KEGG" id="dez:DKM44_12660"/>
<name>A0A2Z3JTP1_9DEIO</name>
<dbReference type="EMBL" id="CP029494">
    <property type="protein sequence ID" value="AWN23974.1"/>
    <property type="molecule type" value="Genomic_DNA"/>
</dbReference>
<dbReference type="Proteomes" id="UP000245368">
    <property type="component" value="Chromosome"/>
</dbReference>
<accession>A0A2Z3JTP1</accession>
<dbReference type="SUPFAM" id="SSF48452">
    <property type="entry name" value="TPR-like"/>
    <property type="match status" value="2"/>
</dbReference>
<protein>
    <recommendedName>
        <fullName evidence="3">CHAT domain-containing protein</fullName>
    </recommendedName>
</protein>
<dbReference type="InterPro" id="IPR011990">
    <property type="entry name" value="TPR-like_helical_dom_sf"/>
</dbReference>
<reference evidence="4 5" key="1">
    <citation type="submission" date="2018-05" db="EMBL/GenBank/DDBJ databases">
        <title>Complete Genome Sequence of Deinococcus sp. strain 17bor-2.</title>
        <authorList>
            <person name="Srinivasan S."/>
        </authorList>
    </citation>
    <scope>NUCLEOTIDE SEQUENCE [LARGE SCALE GENOMIC DNA]</scope>
    <source>
        <strain evidence="4 5">17bor-2</strain>
    </source>
</reference>
<keyword evidence="1" id="KW-0677">Repeat</keyword>
<dbReference type="AlphaFoldDB" id="A0A2Z3JTP1"/>
<dbReference type="OrthoDB" id="446317at2"/>
<dbReference type="InterPro" id="IPR024983">
    <property type="entry name" value="CHAT_dom"/>
</dbReference>
<dbReference type="Gene3D" id="1.25.40.10">
    <property type="entry name" value="Tetratricopeptide repeat domain"/>
    <property type="match status" value="2"/>
</dbReference>
<feature type="domain" description="CHAT" evidence="3">
    <location>
        <begin position="500"/>
        <end position="819"/>
    </location>
</feature>
<evidence type="ECO:0000259" key="3">
    <source>
        <dbReference type="Pfam" id="PF12770"/>
    </source>
</evidence>
<keyword evidence="5" id="KW-1185">Reference proteome</keyword>
<keyword evidence="2" id="KW-0802">TPR repeat</keyword>
<dbReference type="PANTHER" id="PTHR45641:SF19">
    <property type="entry name" value="NEPHROCYSTIN-3"/>
    <property type="match status" value="1"/>
</dbReference>
<evidence type="ECO:0000256" key="2">
    <source>
        <dbReference type="ARBA" id="ARBA00022803"/>
    </source>
</evidence>